<comment type="caution">
    <text evidence="1">The sequence shown here is derived from an EMBL/GenBank/DDBJ whole genome shotgun (WGS) entry which is preliminary data.</text>
</comment>
<sequence>MERVTARIEKNPSNPTWSILCDRWDALIASAQAADAEYQSGVAFSRNEREAWSNIEKVGNSANAIQVVTAMLAMYLMRNDCPHQFKSEEGFDRQLVRRLRALAPHYSGEYYDLHTGKTKRVYRDTRPRTAVILTKLIKDTFGAAGLVVARLEQQEINKRQNDQKALQEALHALA</sequence>
<dbReference type="AlphaFoldDB" id="A0A843YXG5"/>
<protein>
    <submittedName>
        <fullName evidence="1">Uncharacterized protein</fullName>
    </submittedName>
</protein>
<proteinExistence type="predicted"/>
<name>A0A843YXG5_9BURK</name>
<reference evidence="1 2" key="1">
    <citation type="submission" date="2019-10" db="EMBL/GenBank/DDBJ databases">
        <title>Glaciimonas soli sp. nov., a psychrophilic bacterium isolated from the forest soil of a high elevation mountain in Taiwan.</title>
        <authorList>
            <person name="Wang L.-T."/>
            <person name="Shieh W.Y."/>
        </authorList>
    </citation>
    <scope>NUCLEOTIDE SEQUENCE [LARGE SCALE GENOMIC DNA]</scope>
    <source>
        <strain evidence="1 2">GS1</strain>
    </source>
</reference>
<dbReference type="EMBL" id="WINI01000009">
    <property type="protein sequence ID" value="MQR02364.1"/>
    <property type="molecule type" value="Genomic_DNA"/>
</dbReference>
<keyword evidence="2" id="KW-1185">Reference proteome</keyword>
<accession>A0A843YXG5</accession>
<evidence type="ECO:0000313" key="1">
    <source>
        <dbReference type="EMBL" id="MQR02364.1"/>
    </source>
</evidence>
<evidence type="ECO:0000313" key="2">
    <source>
        <dbReference type="Proteomes" id="UP000451565"/>
    </source>
</evidence>
<gene>
    <name evidence="1" type="ORF">GEV47_16940</name>
</gene>
<dbReference type="OrthoDB" id="9181598at2"/>
<dbReference type="Proteomes" id="UP000451565">
    <property type="component" value="Unassembled WGS sequence"/>
</dbReference>
<organism evidence="1 2">
    <name type="scientific">Glaciimonas soli</name>
    <dbReference type="NCBI Taxonomy" id="2590999"/>
    <lineage>
        <taxon>Bacteria</taxon>
        <taxon>Pseudomonadati</taxon>
        <taxon>Pseudomonadota</taxon>
        <taxon>Betaproteobacteria</taxon>
        <taxon>Burkholderiales</taxon>
        <taxon>Oxalobacteraceae</taxon>
        <taxon>Glaciimonas</taxon>
    </lineage>
</organism>